<gene>
    <name evidence="2" type="ORF">HDC16126</name>
</gene>
<feature type="compositionally biased region" description="Polar residues" evidence="1">
    <location>
        <begin position="97"/>
        <end position="106"/>
    </location>
</feature>
<feature type="region of interest" description="Disordered" evidence="1">
    <location>
        <begin position="1"/>
        <end position="28"/>
    </location>
</feature>
<feature type="region of interest" description="Disordered" evidence="1">
    <location>
        <begin position="81"/>
        <end position="106"/>
    </location>
</feature>
<dbReference type="EMBL" id="BK002896">
    <property type="protein sequence ID" value="DAA04401.1"/>
    <property type="molecule type" value="Genomic_DNA"/>
</dbReference>
<organism evidence="2">
    <name type="scientific">Drosophila melanogaster</name>
    <name type="common">Fruit fly</name>
    <dbReference type="NCBI Taxonomy" id="7227"/>
    <lineage>
        <taxon>Eukaryota</taxon>
        <taxon>Metazoa</taxon>
        <taxon>Ecdysozoa</taxon>
        <taxon>Arthropoda</taxon>
        <taxon>Hexapoda</taxon>
        <taxon>Insecta</taxon>
        <taxon>Pterygota</taxon>
        <taxon>Neoptera</taxon>
        <taxon>Endopterygota</taxon>
        <taxon>Diptera</taxon>
        <taxon>Brachycera</taxon>
        <taxon>Muscomorpha</taxon>
        <taxon>Ephydroidea</taxon>
        <taxon>Drosophilidae</taxon>
        <taxon>Drosophila</taxon>
        <taxon>Sophophora</taxon>
    </lineage>
</organism>
<sequence>MKFTAGGQQPLPIDHRPSPIEKGNQQHNDVTKVQLSGLGSGLRLGSGLGSSMEFGLGMVMVARGTGCQMLAHFMGGRATWRIRKRKRTSGSKEYPPTQKNPANDLN</sequence>
<protein>
    <submittedName>
        <fullName evidence="2">HDC16126</fullName>
    </submittedName>
</protein>
<dbReference type="AlphaFoldDB" id="Q6IJ20"/>
<evidence type="ECO:0000256" key="1">
    <source>
        <dbReference type="SAM" id="MobiDB-lite"/>
    </source>
</evidence>
<reference evidence="2" key="1">
    <citation type="journal article" date="2003" name="Genome Biol.">
        <title>An integrated gene annotation and transcriptional profiling approach towards the full gene content of the Drosophila genome.</title>
        <authorList>
            <person name="Hild M."/>
            <person name="Beckmann B."/>
            <person name="Haas S.A."/>
            <person name="Koch B."/>
            <person name="Solovyev V."/>
            <person name="Busold C."/>
            <person name="Fellenberg K."/>
            <person name="Boutros M."/>
            <person name="Vingron M."/>
            <person name="Sauer F."/>
            <person name="Hoheisel J.D."/>
            <person name="Paro R."/>
        </authorList>
    </citation>
    <scope>NUCLEOTIDE SEQUENCE</scope>
</reference>
<accession>Q6IJ20</accession>
<name>Q6IJ20_DROME</name>
<evidence type="ECO:0000313" key="2">
    <source>
        <dbReference type="EMBL" id="DAA04401.1"/>
    </source>
</evidence>
<proteinExistence type="predicted"/>